<evidence type="ECO:0000256" key="1">
    <source>
        <dbReference type="ARBA" id="ARBA00005750"/>
    </source>
</evidence>
<keyword evidence="3" id="KW-0378">Hydrolase</keyword>
<reference evidence="6 7" key="1">
    <citation type="submission" date="2021-08" db="EMBL/GenBank/DDBJ databases">
        <title>Genome sequence analysis of Clostridium chauvoei strains of European origin and evaluation of typing options for outbreak investigations.</title>
        <authorList>
            <person name="Abdel-Glil M."/>
            <person name="Thomas P."/>
            <person name="Seyboldt C."/>
        </authorList>
    </citation>
    <scope>NUCLEOTIDE SEQUENCE [LARGE SCALE GENOMIC DNA]</scope>
    <source>
        <strain evidence="6 7">S0260-09</strain>
    </source>
</reference>
<evidence type="ECO:0000313" key="7">
    <source>
        <dbReference type="Proteomes" id="UP000775179"/>
    </source>
</evidence>
<sequence>MVDIHSHILWGVDDGSKSEEMTLNMLRQAVKCGTSKIVATPHFLRGHYEIAQGELKNNLKKIKELAEKNNINLSIYLGQEVYYTEKILDYYNEGLIGTINGSRYMLIEFPIRDFSTTEILDNLYELQIKGIVPVIAHPERYIKFIREPRLINRFIREGYLFQLNSGSIEGKFGKDVKKLAETFLENKIYSFIGSDAHRDEKRNTDISEGIKIIKKIDDSYLRALRNNGEKLLNNEEVEFFGEQIKPKKKGLFGIFRK</sequence>
<dbReference type="GO" id="GO:0004725">
    <property type="term" value="F:protein tyrosine phosphatase activity"/>
    <property type="evidence" value="ECO:0007669"/>
    <property type="project" value="UniProtKB-EC"/>
</dbReference>
<proteinExistence type="inferred from homology"/>
<dbReference type="Gene3D" id="3.20.20.140">
    <property type="entry name" value="Metal-dependent hydrolases"/>
    <property type="match status" value="1"/>
</dbReference>
<organism evidence="6 7">
    <name type="scientific">Clostridium chauvoei</name>
    <dbReference type="NCBI Taxonomy" id="46867"/>
    <lineage>
        <taxon>Bacteria</taxon>
        <taxon>Bacillati</taxon>
        <taxon>Bacillota</taxon>
        <taxon>Clostridia</taxon>
        <taxon>Eubacteriales</taxon>
        <taxon>Clostridiaceae</taxon>
        <taxon>Clostridium</taxon>
    </lineage>
</organism>
<dbReference type="Pfam" id="PF19567">
    <property type="entry name" value="CpsB_CapC"/>
    <property type="match status" value="1"/>
</dbReference>
<dbReference type="KEGG" id="cchv:BTM20_02965"/>
<evidence type="ECO:0000256" key="5">
    <source>
        <dbReference type="ARBA" id="ARBA00051722"/>
    </source>
</evidence>
<dbReference type="PANTHER" id="PTHR39181">
    <property type="entry name" value="TYROSINE-PROTEIN PHOSPHATASE YWQE"/>
    <property type="match status" value="1"/>
</dbReference>
<comment type="similarity">
    <text evidence="1">Belongs to the metallo-dependent hydrolases superfamily. CpsB/CapC family.</text>
</comment>
<protein>
    <recommendedName>
        <fullName evidence="2">protein-tyrosine-phosphatase</fullName>
        <ecNumber evidence="2">3.1.3.48</ecNumber>
    </recommendedName>
</protein>
<dbReference type="InterPro" id="IPR016195">
    <property type="entry name" value="Pol/histidinol_Pase-like"/>
</dbReference>
<name>A0ABD4RFM1_9CLOT</name>
<dbReference type="RefSeq" id="WP_021874801.1">
    <property type="nucleotide sequence ID" value="NZ_CP018624.1"/>
</dbReference>
<evidence type="ECO:0000256" key="4">
    <source>
        <dbReference type="ARBA" id="ARBA00022912"/>
    </source>
</evidence>
<dbReference type="PIRSF" id="PIRSF016557">
    <property type="entry name" value="Caps_synth_CpsB"/>
    <property type="match status" value="1"/>
</dbReference>
<accession>A0ABD4RFM1</accession>
<evidence type="ECO:0000256" key="2">
    <source>
        <dbReference type="ARBA" id="ARBA00013064"/>
    </source>
</evidence>
<evidence type="ECO:0000313" key="6">
    <source>
        <dbReference type="EMBL" id="MBX7289945.1"/>
    </source>
</evidence>
<dbReference type="GeneID" id="66300813"/>
<dbReference type="PANTHER" id="PTHR39181:SF1">
    <property type="entry name" value="TYROSINE-PROTEIN PHOSPHATASE YWQE"/>
    <property type="match status" value="1"/>
</dbReference>
<dbReference type="InterPro" id="IPR016667">
    <property type="entry name" value="Caps_polysacc_synth_CpsB/CapC"/>
</dbReference>
<comment type="catalytic activity">
    <reaction evidence="5">
        <text>O-phospho-L-tyrosyl-[protein] + H2O = L-tyrosyl-[protein] + phosphate</text>
        <dbReference type="Rhea" id="RHEA:10684"/>
        <dbReference type="Rhea" id="RHEA-COMP:10136"/>
        <dbReference type="Rhea" id="RHEA-COMP:20101"/>
        <dbReference type="ChEBI" id="CHEBI:15377"/>
        <dbReference type="ChEBI" id="CHEBI:43474"/>
        <dbReference type="ChEBI" id="CHEBI:46858"/>
        <dbReference type="ChEBI" id="CHEBI:61978"/>
        <dbReference type="EC" id="3.1.3.48"/>
    </reaction>
</comment>
<dbReference type="Proteomes" id="UP000775179">
    <property type="component" value="Unassembled WGS sequence"/>
</dbReference>
<gene>
    <name evidence="6" type="ORF">K4H94_02620</name>
</gene>
<dbReference type="EC" id="3.1.3.48" evidence="2"/>
<dbReference type="SUPFAM" id="SSF89550">
    <property type="entry name" value="PHP domain-like"/>
    <property type="match status" value="1"/>
</dbReference>
<comment type="caution">
    <text evidence="6">The sequence shown here is derived from an EMBL/GenBank/DDBJ whole genome shotgun (WGS) entry which is preliminary data.</text>
</comment>
<keyword evidence="4" id="KW-0904">Protein phosphatase</keyword>
<evidence type="ECO:0000256" key="3">
    <source>
        <dbReference type="ARBA" id="ARBA00022801"/>
    </source>
</evidence>
<dbReference type="EMBL" id="JAIFTX010000004">
    <property type="protein sequence ID" value="MBX7289945.1"/>
    <property type="molecule type" value="Genomic_DNA"/>
</dbReference>
<dbReference type="AlphaFoldDB" id="A0ABD4RFM1"/>